<dbReference type="Proteomes" id="UP000324269">
    <property type="component" value="Unassembled WGS sequence"/>
</dbReference>
<dbReference type="AlphaFoldDB" id="A0A5D4UHP8"/>
<dbReference type="SUPFAM" id="SSF53474">
    <property type="entry name" value="alpha/beta-Hydrolases"/>
    <property type="match status" value="1"/>
</dbReference>
<dbReference type="GO" id="GO:0016787">
    <property type="term" value="F:hydrolase activity"/>
    <property type="evidence" value="ECO:0007669"/>
    <property type="project" value="UniProtKB-KW"/>
</dbReference>
<dbReference type="EMBL" id="VTEZ01000002">
    <property type="protein sequence ID" value="TYS87097.1"/>
    <property type="molecule type" value="Genomic_DNA"/>
</dbReference>
<dbReference type="OrthoDB" id="9796770at2"/>
<reference evidence="3 4" key="1">
    <citation type="submission" date="2019-08" db="EMBL/GenBank/DDBJ databases">
        <title>Bacillus genomes from the desert of Cuatro Cienegas, Coahuila.</title>
        <authorList>
            <person name="Olmedo-Alvarez G."/>
        </authorList>
    </citation>
    <scope>NUCLEOTIDE SEQUENCE [LARGE SCALE GENOMIC DNA]</scope>
    <source>
        <strain evidence="3 4">CH87b_3T</strain>
    </source>
</reference>
<dbReference type="InterPro" id="IPR029058">
    <property type="entry name" value="AB_hydrolase_fold"/>
</dbReference>
<feature type="domain" description="AB hydrolase-1" evidence="2">
    <location>
        <begin position="46"/>
        <end position="267"/>
    </location>
</feature>
<dbReference type="RefSeq" id="WP_148969917.1">
    <property type="nucleotide sequence ID" value="NZ_JBNIKW010000002.1"/>
</dbReference>
<dbReference type="Gene3D" id="3.40.50.1820">
    <property type="entry name" value="alpha/beta hydrolase"/>
    <property type="match status" value="1"/>
</dbReference>
<name>A0A5D4UHP8_9BACI</name>
<dbReference type="Gene3D" id="6.10.140.700">
    <property type="match status" value="1"/>
</dbReference>
<dbReference type="InterPro" id="IPR000073">
    <property type="entry name" value="AB_hydrolase_1"/>
</dbReference>
<dbReference type="PANTHER" id="PTHR43798:SF31">
    <property type="entry name" value="AB HYDROLASE SUPERFAMILY PROTEIN YCLE"/>
    <property type="match status" value="1"/>
</dbReference>
<sequence>MEKWKRKLLHTTRGVFELFIKGQGAPLCVTHHYSEFNQTGDYFAESFTRTNQVFLINLREAGQSEKAIEPYQLSMLESIFDLEAIREALGFLQWGFAGHSTGGMLGILYGIHFSESLHVNVIVGAAAREYMTFSEDCIYNTAHPDFHRMQELIETLKQSDLPMEKRKELTVERTKLSLFSPEKYDEFFSLDIHKGLSAARMNFFIRELQVYDVSRKLEFISIPTLVICGRYDVQCPLLYSIEMAEGIPHSRLVIFESSNHYPFLEEAERFAEEYDLFLKENHDDSFEKRQ</sequence>
<dbReference type="PANTHER" id="PTHR43798">
    <property type="entry name" value="MONOACYLGLYCEROL LIPASE"/>
    <property type="match status" value="1"/>
</dbReference>
<gene>
    <name evidence="3" type="ORF">FZC85_08935</name>
</gene>
<proteinExistence type="predicted"/>
<dbReference type="InterPro" id="IPR050266">
    <property type="entry name" value="AB_hydrolase_sf"/>
</dbReference>
<evidence type="ECO:0000256" key="1">
    <source>
        <dbReference type="ARBA" id="ARBA00022801"/>
    </source>
</evidence>
<dbReference type="Pfam" id="PF00561">
    <property type="entry name" value="Abhydrolase_1"/>
    <property type="match status" value="1"/>
</dbReference>
<evidence type="ECO:0000259" key="2">
    <source>
        <dbReference type="Pfam" id="PF00561"/>
    </source>
</evidence>
<comment type="caution">
    <text evidence="3">The sequence shown here is derived from an EMBL/GenBank/DDBJ whole genome shotgun (WGS) entry which is preliminary data.</text>
</comment>
<accession>A0A5D4UHP8</accession>
<dbReference type="GO" id="GO:0016020">
    <property type="term" value="C:membrane"/>
    <property type="evidence" value="ECO:0007669"/>
    <property type="project" value="TreeGrafter"/>
</dbReference>
<evidence type="ECO:0000313" key="4">
    <source>
        <dbReference type="Proteomes" id="UP000324269"/>
    </source>
</evidence>
<protein>
    <submittedName>
        <fullName evidence="3">Alpha/beta hydrolase</fullName>
    </submittedName>
</protein>
<organism evidence="3 4">
    <name type="scientific">Rossellomorea aquimaris</name>
    <dbReference type="NCBI Taxonomy" id="189382"/>
    <lineage>
        <taxon>Bacteria</taxon>
        <taxon>Bacillati</taxon>
        <taxon>Bacillota</taxon>
        <taxon>Bacilli</taxon>
        <taxon>Bacillales</taxon>
        <taxon>Bacillaceae</taxon>
        <taxon>Rossellomorea</taxon>
    </lineage>
</organism>
<keyword evidence="1 3" id="KW-0378">Hydrolase</keyword>
<evidence type="ECO:0000313" key="3">
    <source>
        <dbReference type="EMBL" id="TYS87097.1"/>
    </source>
</evidence>